<organism evidence="3">
    <name type="scientific">marine metagenome</name>
    <dbReference type="NCBI Taxonomy" id="408172"/>
    <lineage>
        <taxon>unclassified sequences</taxon>
        <taxon>metagenomes</taxon>
        <taxon>ecological metagenomes</taxon>
    </lineage>
</organism>
<evidence type="ECO:0000259" key="2">
    <source>
        <dbReference type="Pfam" id="PF03629"/>
    </source>
</evidence>
<feature type="domain" description="Sialate O-acetylesterase" evidence="2">
    <location>
        <begin position="33"/>
        <end position="251"/>
    </location>
</feature>
<dbReference type="Pfam" id="PF03629">
    <property type="entry name" value="SASA"/>
    <property type="match status" value="1"/>
</dbReference>
<accession>A0A382PI38</accession>
<keyword evidence="1" id="KW-0378">Hydrolase</keyword>
<proteinExistence type="predicted"/>
<sequence length="256" mass="28010">LHSAPPLSKMCRCWLFGFLAMAACALQGADTNFHLYLLIGQSNMAGRGKIELQDKVAVPRVLMLNKANEWVSAVDPISFDKSIAGVSLGRTFGIEMAKANEEVKVGLIPCAVGGTPIRRWQQKGDLYKAALKRAKIAQKGGVIRGILWHQGESDSGKEETAKIYAAQLHAMIGAWRKDLGSELIPVVVGELGQFFKRAKFKGTVDAALKALPKKVKHTGWVSAQGLEHKGDVVHFDAASYREFGKRYATELQTHIK</sequence>
<dbReference type="AlphaFoldDB" id="A0A382PI38"/>
<gene>
    <name evidence="3" type="ORF">METZ01_LOCUS325351</name>
</gene>
<dbReference type="InterPro" id="IPR052940">
    <property type="entry name" value="Carb_Esterase_6"/>
</dbReference>
<name>A0A382PI38_9ZZZZ</name>
<dbReference type="PANTHER" id="PTHR31988">
    <property type="entry name" value="ESTERASE, PUTATIVE (DUF303)-RELATED"/>
    <property type="match status" value="1"/>
</dbReference>
<dbReference type="InterPro" id="IPR036514">
    <property type="entry name" value="SGNH_hydro_sf"/>
</dbReference>
<dbReference type="PANTHER" id="PTHR31988:SF19">
    <property type="entry name" value="9-O-ACETYL-N-ACETYLNEURAMINIC ACID DEACETYLASE-RELATED"/>
    <property type="match status" value="1"/>
</dbReference>
<feature type="non-terminal residue" evidence="3">
    <location>
        <position position="1"/>
    </location>
</feature>
<dbReference type="EMBL" id="UINC01107261">
    <property type="protein sequence ID" value="SVC72497.1"/>
    <property type="molecule type" value="Genomic_DNA"/>
</dbReference>
<protein>
    <recommendedName>
        <fullName evidence="2">Sialate O-acetylesterase domain-containing protein</fullName>
    </recommendedName>
</protein>
<evidence type="ECO:0000313" key="3">
    <source>
        <dbReference type="EMBL" id="SVC72497.1"/>
    </source>
</evidence>
<evidence type="ECO:0000256" key="1">
    <source>
        <dbReference type="ARBA" id="ARBA00022801"/>
    </source>
</evidence>
<dbReference type="Gene3D" id="3.40.50.1110">
    <property type="entry name" value="SGNH hydrolase"/>
    <property type="match status" value="1"/>
</dbReference>
<dbReference type="SUPFAM" id="SSF52266">
    <property type="entry name" value="SGNH hydrolase"/>
    <property type="match status" value="1"/>
</dbReference>
<dbReference type="GO" id="GO:0016787">
    <property type="term" value="F:hydrolase activity"/>
    <property type="evidence" value="ECO:0007669"/>
    <property type="project" value="UniProtKB-KW"/>
</dbReference>
<reference evidence="3" key="1">
    <citation type="submission" date="2018-05" db="EMBL/GenBank/DDBJ databases">
        <authorList>
            <person name="Lanie J.A."/>
            <person name="Ng W.-L."/>
            <person name="Kazmierczak K.M."/>
            <person name="Andrzejewski T.M."/>
            <person name="Davidsen T.M."/>
            <person name="Wayne K.J."/>
            <person name="Tettelin H."/>
            <person name="Glass J.I."/>
            <person name="Rusch D."/>
            <person name="Podicherti R."/>
            <person name="Tsui H.-C.T."/>
            <person name="Winkler M.E."/>
        </authorList>
    </citation>
    <scope>NUCLEOTIDE SEQUENCE</scope>
</reference>
<dbReference type="InterPro" id="IPR005181">
    <property type="entry name" value="SASA"/>
</dbReference>